<proteinExistence type="predicted"/>
<dbReference type="eggNOG" id="ENOG5032SXB">
    <property type="taxonomic scope" value="Bacteria"/>
</dbReference>
<dbReference type="EMBL" id="CP003060">
    <property type="protein sequence ID" value="AEP29969.1"/>
    <property type="molecule type" value="Genomic_DNA"/>
</dbReference>
<sequence length="153" mass="17199">MKLVLLGLVLVLAGCATTQPEPYQESKGAYSNTMEIIRSAAGSAPDGVEGEYVLKIKAAGNQGPFVYLNTEFDYRDQRSVTVAIHPRLVPLFVKKYGVTPQEYFINKSVVVYGQAKRVRINFVSQNKPSNKYYYQTHIMIMDMAQIKVLDERA</sequence>
<evidence type="ECO:0008006" key="4">
    <source>
        <dbReference type="Google" id="ProtNLM"/>
    </source>
</evidence>
<keyword evidence="1" id="KW-0732">Signal</keyword>
<dbReference type="KEGG" id="gni:GNIT_1860"/>
<reference evidence="2 3" key="1">
    <citation type="journal article" date="2011" name="J. Bacteriol.">
        <title>Complete genome sequence of seawater bacterium Glaciecola nitratireducens FR1064T.</title>
        <authorList>
            <person name="Bian F."/>
            <person name="Qin Q.L."/>
            <person name="Xie B.B."/>
            <person name="Shu Y.L."/>
            <person name="Zhang X.Y."/>
            <person name="Yu Y."/>
            <person name="Chen B."/>
            <person name="Chen X.L."/>
            <person name="Zhou B.C."/>
            <person name="Zhang Y.Z."/>
        </authorList>
    </citation>
    <scope>NUCLEOTIDE SEQUENCE [LARGE SCALE GENOMIC DNA]</scope>
    <source>
        <strain evidence="3">JCM 12485 / KCTC 12276 / FR1064</strain>
    </source>
</reference>
<name>G4QHI3_GLANF</name>
<evidence type="ECO:0000313" key="3">
    <source>
        <dbReference type="Proteomes" id="UP000009282"/>
    </source>
</evidence>
<feature type="chain" id="PRO_5003467550" description="Lipoprotein" evidence="1">
    <location>
        <begin position="19"/>
        <end position="153"/>
    </location>
</feature>
<dbReference type="Proteomes" id="UP000009282">
    <property type="component" value="Chromosome"/>
</dbReference>
<accession>G4QHI3</accession>
<evidence type="ECO:0000256" key="1">
    <source>
        <dbReference type="SAM" id="SignalP"/>
    </source>
</evidence>
<dbReference type="AlphaFoldDB" id="G4QHI3"/>
<organism evidence="2 3">
    <name type="scientific">Glaciecola nitratireducens (strain JCM 12485 / KCTC 12276 / FR1064)</name>
    <dbReference type="NCBI Taxonomy" id="1085623"/>
    <lineage>
        <taxon>Bacteria</taxon>
        <taxon>Pseudomonadati</taxon>
        <taxon>Pseudomonadota</taxon>
        <taxon>Gammaproteobacteria</taxon>
        <taxon>Alteromonadales</taxon>
        <taxon>Alteromonadaceae</taxon>
        <taxon>Brumicola</taxon>
    </lineage>
</organism>
<dbReference type="HOGENOM" id="CLU_146741_0_0_6"/>
<dbReference type="RefSeq" id="WP_014108843.1">
    <property type="nucleotide sequence ID" value="NC_016041.1"/>
</dbReference>
<feature type="signal peptide" evidence="1">
    <location>
        <begin position="1"/>
        <end position="18"/>
    </location>
</feature>
<protein>
    <recommendedName>
        <fullName evidence="4">Lipoprotein</fullName>
    </recommendedName>
</protein>
<gene>
    <name evidence="2" type="ordered locus">GNIT_1860</name>
</gene>
<dbReference type="PROSITE" id="PS51257">
    <property type="entry name" value="PROKAR_LIPOPROTEIN"/>
    <property type="match status" value="1"/>
</dbReference>
<keyword evidence="3" id="KW-1185">Reference proteome</keyword>
<evidence type="ECO:0000313" key="2">
    <source>
        <dbReference type="EMBL" id="AEP29969.1"/>
    </source>
</evidence>
<dbReference type="OrthoDB" id="9150126at2"/>